<dbReference type="RefSeq" id="WP_126780016.1">
    <property type="nucleotide sequence ID" value="NZ_CAUQJP010000063.1"/>
</dbReference>
<dbReference type="Gene3D" id="3.20.20.150">
    <property type="entry name" value="Divalent-metal-dependent TIM barrel enzymes"/>
    <property type="match status" value="1"/>
</dbReference>
<keyword evidence="3" id="KW-1185">Reference proteome</keyword>
<feature type="domain" description="Xylose isomerase-like TIM barrel" evidence="1">
    <location>
        <begin position="59"/>
        <end position="242"/>
    </location>
</feature>
<dbReference type="AlphaFoldDB" id="A0A429ZNF4"/>
<organism evidence="2 3">
    <name type="scientific">Vagococcus salmoninarum</name>
    <dbReference type="NCBI Taxonomy" id="2739"/>
    <lineage>
        <taxon>Bacteria</taxon>
        <taxon>Bacillati</taxon>
        <taxon>Bacillota</taxon>
        <taxon>Bacilli</taxon>
        <taxon>Lactobacillales</taxon>
        <taxon>Enterococcaceae</taxon>
        <taxon>Vagococcus</taxon>
    </lineage>
</organism>
<dbReference type="InterPro" id="IPR036237">
    <property type="entry name" value="Xyl_isomerase-like_sf"/>
</dbReference>
<dbReference type="GeneID" id="98568372"/>
<comment type="caution">
    <text evidence="2">The sequence shown here is derived from an EMBL/GenBank/DDBJ whole genome shotgun (WGS) entry which is preliminary data.</text>
</comment>
<sequence>MTIFVSSNVFIETSFDDVFDLLKEIPNNQDIGIEIFPNFKNAAFQVALEKQMPHLKQHPISLHGPYFNIEHSAAKGTEAYDYAMAEVTEIFELAKETQAEHIVFHHNNKIITPENKVETISEASKNLAELNKLAKVAGVPLYVENAGVNSLGTNLFTEEEFIAECLKIENEVLIDIGHAHANSWNLEAVIKALGTKIKVFHVHNNDGVGDGHQRIFDGSLDFKAFQRLYQTYTPTADIVLEYGYQLATDFSAIVADIAYIRNEF</sequence>
<evidence type="ECO:0000259" key="1">
    <source>
        <dbReference type="Pfam" id="PF01261"/>
    </source>
</evidence>
<dbReference type="EMBL" id="NGJU01000011">
    <property type="protein sequence ID" value="RST95179.1"/>
    <property type="molecule type" value="Genomic_DNA"/>
</dbReference>
<accession>A0A429ZNF4</accession>
<dbReference type="InterPro" id="IPR013022">
    <property type="entry name" value="Xyl_isomerase-like_TIM-brl"/>
</dbReference>
<dbReference type="PANTHER" id="PTHR12110">
    <property type="entry name" value="HYDROXYPYRUVATE ISOMERASE"/>
    <property type="match status" value="1"/>
</dbReference>
<dbReference type="Proteomes" id="UP000287239">
    <property type="component" value="Unassembled WGS sequence"/>
</dbReference>
<name>A0A429ZNF4_9ENTE</name>
<evidence type="ECO:0000313" key="2">
    <source>
        <dbReference type="EMBL" id="RST95179.1"/>
    </source>
</evidence>
<reference evidence="2 3" key="1">
    <citation type="submission" date="2017-05" db="EMBL/GenBank/DDBJ databases">
        <title>Vagococcus spp. assemblies.</title>
        <authorList>
            <person name="Gulvik C.A."/>
        </authorList>
    </citation>
    <scope>NUCLEOTIDE SEQUENCE [LARGE SCALE GENOMIC DNA]</scope>
    <source>
        <strain evidence="2 3">NCFB 2777</strain>
    </source>
</reference>
<dbReference type="OrthoDB" id="3185623at2"/>
<dbReference type="InterPro" id="IPR050312">
    <property type="entry name" value="IolE/XylAMocC-like"/>
</dbReference>
<proteinExistence type="predicted"/>
<dbReference type="SUPFAM" id="SSF51658">
    <property type="entry name" value="Xylose isomerase-like"/>
    <property type="match status" value="1"/>
</dbReference>
<protein>
    <recommendedName>
        <fullName evidence="1">Xylose isomerase-like TIM barrel domain-containing protein</fullName>
    </recommendedName>
</protein>
<evidence type="ECO:0000313" key="3">
    <source>
        <dbReference type="Proteomes" id="UP000287239"/>
    </source>
</evidence>
<dbReference type="Pfam" id="PF01261">
    <property type="entry name" value="AP_endonuc_2"/>
    <property type="match status" value="1"/>
</dbReference>
<gene>
    <name evidence="2" type="ORF">CBF35_08320</name>
</gene>
<dbReference type="PANTHER" id="PTHR12110:SF21">
    <property type="entry name" value="XYLOSE ISOMERASE-LIKE TIM BARREL DOMAIN-CONTAINING PROTEIN"/>
    <property type="match status" value="1"/>
</dbReference>